<dbReference type="EMBL" id="CP096649">
    <property type="protein sequence ID" value="UQK59729.1"/>
    <property type="molecule type" value="Genomic_DNA"/>
</dbReference>
<reference evidence="1" key="1">
    <citation type="submission" date="2022-04" db="EMBL/GenBank/DDBJ databases">
        <title>Complete genome sequences of Ezakiella coagulans and Fenollaria massiliensis.</title>
        <authorList>
            <person name="France M.T."/>
            <person name="Clifford J."/>
            <person name="Narina S."/>
            <person name="Rutt L."/>
            <person name="Ravel J."/>
        </authorList>
    </citation>
    <scope>NUCLEOTIDE SEQUENCE</scope>
    <source>
        <strain evidence="1">C0061C2</strain>
    </source>
</reference>
<keyword evidence="2" id="KW-1185">Reference proteome</keyword>
<sequence>MQVEISKSHICVGLKHNFLYRGDIDSLKSLMSFYDINMGVQNIFPKYVSMGILRKKIAKAIAYRTDAHCISRSLSLQIHEDINRLELYIYLDGYIQGFNSANQANALEKEALKYYNSKDLANKKYLFQFKNLNREIRTFKKRLRSELIKRERKSEKVLATVYEFSNKIIKDKTYSLNKYVDRQLELDRDGINPASVMIPREDLKIIYKETFKFILNTCTNLYIDAYWNGLNERVLKRYR</sequence>
<name>A0A9E7DKI0_9FIRM</name>
<organism evidence="1 2">
    <name type="scientific">Fenollaria massiliensis</name>
    <dbReference type="NCBI Taxonomy" id="938288"/>
    <lineage>
        <taxon>Bacteria</taxon>
        <taxon>Bacillati</taxon>
        <taxon>Bacillota</taxon>
        <taxon>Clostridia</taxon>
        <taxon>Eubacteriales</taxon>
        <taxon>Fenollaria</taxon>
    </lineage>
</organism>
<dbReference type="KEGG" id="fms:M1R53_03545"/>
<evidence type="ECO:0000313" key="2">
    <source>
        <dbReference type="Proteomes" id="UP000831151"/>
    </source>
</evidence>
<evidence type="ECO:0000313" key="1">
    <source>
        <dbReference type="EMBL" id="UQK59729.1"/>
    </source>
</evidence>
<protein>
    <submittedName>
        <fullName evidence="1">Uncharacterized protein</fullName>
    </submittedName>
</protein>
<gene>
    <name evidence="1" type="ORF">M1R53_03545</name>
</gene>
<dbReference type="Proteomes" id="UP000831151">
    <property type="component" value="Chromosome"/>
</dbReference>
<dbReference type="AlphaFoldDB" id="A0A9E7DKI0"/>
<dbReference type="RefSeq" id="WP_019214755.1">
    <property type="nucleotide sequence ID" value="NZ_CP096649.1"/>
</dbReference>
<accession>A0A9E7DKI0</accession>
<proteinExistence type="predicted"/>